<proteinExistence type="predicted"/>
<feature type="transmembrane region" description="Helical" evidence="3">
    <location>
        <begin position="81"/>
        <end position="99"/>
    </location>
</feature>
<evidence type="ECO:0000256" key="3">
    <source>
        <dbReference type="SAM" id="Phobius"/>
    </source>
</evidence>
<feature type="domain" description="DUF1707" evidence="4">
    <location>
        <begin position="1"/>
        <end position="53"/>
    </location>
</feature>
<dbReference type="InterPro" id="IPR012551">
    <property type="entry name" value="DUF1707_SHOCT-like"/>
</dbReference>
<dbReference type="Pfam" id="PF08044">
    <property type="entry name" value="DUF1707"/>
    <property type="match status" value="1"/>
</dbReference>
<gene>
    <name evidence="5" type="ORF">AVDCRST_MAG30-4022</name>
</gene>
<accession>A0A6J4TVP4</accession>
<feature type="region of interest" description="Disordered" evidence="2">
    <location>
        <begin position="110"/>
        <end position="135"/>
    </location>
</feature>
<dbReference type="AlphaFoldDB" id="A0A6J4TVP4"/>
<evidence type="ECO:0000313" key="5">
    <source>
        <dbReference type="EMBL" id="CAA9533768.1"/>
    </source>
</evidence>
<organism evidence="5">
    <name type="scientific">uncultured Solirubrobacteraceae bacterium</name>
    <dbReference type="NCBI Taxonomy" id="1162706"/>
    <lineage>
        <taxon>Bacteria</taxon>
        <taxon>Bacillati</taxon>
        <taxon>Actinomycetota</taxon>
        <taxon>Thermoleophilia</taxon>
        <taxon>Solirubrobacterales</taxon>
        <taxon>Solirubrobacteraceae</taxon>
        <taxon>environmental samples</taxon>
    </lineage>
</organism>
<name>A0A6J4TVP4_9ACTN</name>
<keyword evidence="3" id="KW-0812">Transmembrane</keyword>
<reference evidence="5" key="1">
    <citation type="submission" date="2020-02" db="EMBL/GenBank/DDBJ databases">
        <authorList>
            <person name="Meier V. D."/>
        </authorList>
    </citation>
    <scope>NUCLEOTIDE SEQUENCE</scope>
    <source>
        <strain evidence="5">AVDCRST_MAG30</strain>
    </source>
</reference>
<protein>
    <recommendedName>
        <fullName evidence="4">DUF1707 domain-containing protein</fullName>
    </recommendedName>
</protein>
<evidence type="ECO:0000256" key="2">
    <source>
        <dbReference type="SAM" id="MobiDB-lite"/>
    </source>
</evidence>
<keyword evidence="3" id="KW-0472">Membrane</keyword>
<feature type="compositionally biased region" description="Basic and acidic residues" evidence="2">
    <location>
        <begin position="110"/>
        <end position="123"/>
    </location>
</feature>
<evidence type="ECO:0000259" key="4">
    <source>
        <dbReference type="Pfam" id="PF08044"/>
    </source>
</evidence>
<evidence type="ECO:0000256" key="1">
    <source>
        <dbReference type="ARBA" id="ARBA00022729"/>
    </source>
</evidence>
<keyword evidence="1" id="KW-0732">Signal</keyword>
<dbReference type="EMBL" id="CADCVS010000528">
    <property type="protein sequence ID" value="CAA9533768.1"/>
    <property type="molecule type" value="Genomic_DNA"/>
</dbReference>
<sequence length="277" mass="30428">MRAGDAERERVAVAIREHWHAGRLTDEELEQRLGRVFASRTLGDLRKLVADLPVPPAPAESSSSHARAYVARALVGWLKKAVVGVASVFMLLVVIGIFVDDDEVDRVDRSPLSRLDPKRDRDPFPAQPKVKRVSKGGTGVDDGLAFRVLRVRPERTVPLRSDRGGGELAPGEGRKYLVADVRFENRTKAQADPFCGSGGARLRTRDGRFHEIITEVYKLEGNTVMCSGGLGPGDTTDVTLVFPVPPSARARDLEIWNSDAEAGDDIIGLRTRLRFEV</sequence>
<dbReference type="InterPro" id="IPR029050">
    <property type="entry name" value="Immunoprotect_excell_Ig-like"/>
</dbReference>
<dbReference type="Gene3D" id="2.60.40.1240">
    <property type="match status" value="1"/>
</dbReference>
<keyword evidence="3" id="KW-1133">Transmembrane helix</keyword>